<name>A0A815W912_9BILA</name>
<organism evidence="1 2">
    <name type="scientific">Adineta steineri</name>
    <dbReference type="NCBI Taxonomy" id="433720"/>
    <lineage>
        <taxon>Eukaryota</taxon>
        <taxon>Metazoa</taxon>
        <taxon>Spiralia</taxon>
        <taxon>Gnathifera</taxon>
        <taxon>Rotifera</taxon>
        <taxon>Eurotatoria</taxon>
        <taxon>Bdelloidea</taxon>
        <taxon>Adinetida</taxon>
        <taxon>Adinetidae</taxon>
        <taxon>Adineta</taxon>
    </lineage>
</organism>
<protein>
    <submittedName>
        <fullName evidence="1">Uncharacterized protein</fullName>
    </submittedName>
</protein>
<gene>
    <name evidence="1" type="ORF">VCS650_LOCUS44105</name>
</gene>
<dbReference type="Proteomes" id="UP000663891">
    <property type="component" value="Unassembled WGS sequence"/>
</dbReference>
<feature type="non-terminal residue" evidence="1">
    <location>
        <position position="1"/>
    </location>
</feature>
<dbReference type="AlphaFoldDB" id="A0A815W912"/>
<evidence type="ECO:0000313" key="2">
    <source>
        <dbReference type="Proteomes" id="UP000663891"/>
    </source>
</evidence>
<evidence type="ECO:0000313" key="1">
    <source>
        <dbReference type="EMBL" id="CAF1544838.1"/>
    </source>
</evidence>
<proteinExistence type="predicted"/>
<dbReference type="EMBL" id="CAJNON010008561">
    <property type="protein sequence ID" value="CAF1544838.1"/>
    <property type="molecule type" value="Genomic_DNA"/>
</dbReference>
<sequence>PTRTNDNQRFTLSSTDKLTNSSITNSRLGTGDVDVYEHFLNPYSSSIWQENQVTSSVSTPPDFQIISCRGDVIAAECGLLRRGLRLRLRFRVT</sequence>
<dbReference type="OrthoDB" id="10546106at2759"/>
<comment type="caution">
    <text evidence="1">The sequence shown here is derived from an EMBL/GenBank/DDBJ whole genome shotgun (WGS) entry which is preliminary data.</text>
</comment>
<feature type="non-terminal residue" evidence="1">
    <location>
        <position position="93"/>
    </location>
</feature>
<accession>A0A815W912</accession>
<reference evidence="1" key="1">
    <citation type="submission" date="2021-02" db="EMBL/GenBank/DDBJ databases">
        <authorList>
            <person name="Nowell W R."/>
        </authorList>
    </citation>
    <scope>NUCLEOTIDE SEQUENCE</scope>
</reference>